<dbReference type="GO" id="GO:0030574">
    <property type="term" value="P:collagen catabolic process"/>
    <property type="evidence" value="ECO:0007669"/>
    <property type="project" value="TreeGrafter"/>
</dbReference>
<gene>
    <name evidence="10" type="ORF">IQ266_09580</name>
</gene>
<dbReference type="GO" id="GO:0004222">
    <property type="term" value="F:metalloendopeptidase activity"/>
    <property type="evidence" value="ECO:0007669"/>
    <property type="project" value="InterPro"/>
</dbReference>
<dbReference type="NCBIfam" id="NF033465">
    <property type="entry name" value="PTPA-CTERM"/>
    <property type="match status" value="1"/>
</dbReference>
<dbReference type="SUPFAM" id="SSF55486">
    <property type="entry name" value="Metalloproteases ('zincins'), catalytic domain"/>
    <property type="match status" value="1"/>
</dbReference>
<proteinExistence type="inferred from homology"/>
<sequence>MVVLNQLLLRSALVGCGLITSGWLGASSATAASIRGHALYAPGAVVDHHDDLHDDTHEPESFTLLGEKWGDSQVRGTPGGTVTYSYMPTGVSCNAEVAPEDRDENPCSTTALADFMPTNFMAEIDRAFAVWEAVANIQFQQVVDDGSAFNTSGAVADIRLAGHVFDGAFGVLAHAFAPRAGAPSFAGDIHFDISETWKIGFGGPGFDIFQVTAHEIGHAIGLDHTEVDNALMAPFYSEAFRGPQADDIAGARALYGPNPASIPTPAMLPGLMGFGLGIWRKRRRSAAAVQV</sequence>
<dbReference type="GO" id="GO:0008270">
    <property type="term" value="F:zinc ion binding"/>
    <property type="evidence" value="ECO:0007669"/>
    <property type="project" value="InterPro"/>
</dbReference>
<keyword evidence="4" id="KW-0479">Metal-binding</keyword>
<evidence type="ECO:0000256" key="5">
    <source>
        <dbReference type="ARBA" id="ARBA00022729"/>
    </source>
</evidence>
<dbReference type="InterPro" id="IPR024079">
    <property type="entry name" value="MetalloPept_cat_dom_sf"/>
</dbReference>
<dbReference type="RefSeq" id="WP_264324803.1">
    <property type="nucleotide sequence ID" value="NZ_JADEXQ010000026.1"/>
</dbReference>
<dbReference type="AlphaFoldDB" id="A0A928VJZ2"/>
<protein>
    <submittedName>
        <fullName evidence="10">PTPA-CTERM sorting domain-containing protein</fullName>
    </submittedName>
</protein>
<comment type="similarity">
    <text evidence="2">Belongs to the peptidase M10A family.</text>
</comment>
<dbReference type="GO" id="GO:0006508">
    <property type="term" value="P:proteolysis"/>
    <property type="evidence" value="ECO:0007669"/>
    <property type="project" value="UniProtKB-KW"/>
</dbReference>
<keyword evidence="8" id="KW-0482">Metalloprotease</keyword>
<dbReference type="InterPro" id="IPR021190">
    <property type="entry name" value="Pept_M10A"/>
</dbReference>
<evidence type="ECO:0000256" key="1">
    <source>
        <dbReference type="ARBA" id="ARBA00001947"/>
    </source>
</evidence>
<keyword evidence="6" id="KW-0378">Hydrolase</keyword>
<dbReference type="EMBL" id="JADEXQ010000026">
    <property type="protein sequence ID" value="MBE9029976.1"/>
    <property type="molecule type" value="Genomic_DNA"/>
</dbReference>
<evidence type="ECO:0000313" key="11">
    <source>
        <dbReference type="Proteomes" id="UP000625316"/>
    </source>
</evidence>
<dbReference type="Pfam" id="PF00413">
    <property type="entry name" value="Peptidase_M10"/>
    <property type="match status" value="1"/>
</dbReference>
<keyword evidence="7" id="KW-0862">Zinc</keyword>
<comment type="caution">
    <text evidence="10">The sequence shown here is derived from an EMBL/GenBank/DDBJ whole genome shotgun (WGS) entry which is preliminary data.</text>
</comment>
<dbReference type="PANTHER" id="PTHR10201:SF291">
    <property type="entry name" value="MATRIX METALLOPROTEINASE 1, ISOFORM C-RELATED"/>
    <property type="match status" value="1"/>
</dbReference>
<evidence type="ECO:0000313" key="10">
    <source>
        <dbReference type="EMBL" id="MBE9029976.1"/>
    </source>
</evidence>
<dbReference type="InterPro" id="IPR001818">
    <property type="entry name" value="Pept_M10_metallopeptidase"/>
</dbReference>
<evidence type="ECO:0000259" key="9">
    <source>
        <dbReference type="SMART" id="SM00235"/>
    </source>
</evidence>
<feature type="domain" description="Peptidase metallopeptidase" evidence="9">
    <location>
        <begin position="99"/>
        <end position="257"/>
    </location>
</feature>
<dbReference type="GO" id="GO:0031012">
    <property type="term" value="C:extracellular matrix"/>
    <property type="evidence" value="ECO:0007669"/>
    <property type="project" value="InterPro"/>
</dbReference>
<evidence type="ECO:0000256" key="8">
    <source>
        <dbReference type="ARBA" id="ARBA00023049"/>
    </source>
</evidence>
<keyword evidence="3" id="KW-0645">Protease</keyword>
<organism evidence="10 11">
    <name type="scientific">Romeriopsis navalis LEGE 11480</name>
    <dbReference type="NCBI Taxonomy" id="2777977"/>
    <lineage>
        <taxon>Bacteria</taxon>
        <taxon>Bacillati</taxon>
        <taxon>Cyanobacteriota</taxon>
        <taxon>Cyanophyceae</taxon>
        <taxon>Leptolyngbyales</taxon>
        <taxon>Leptolyngbyaceae</taxon>
        <taxon>Romeriopsis</taxon>
        <taxon>Romeriopsis navalis</taxon>
    </lineage>
</organism>
<evidence type="ECO:0000256" key="2">
    <source>
        <dbReference type="ARBA" id="ARBA00010370"/>
    </source>
</evidence>
<comment type="cofactor">
    <cofactor evidence="1">
        <name>Zn(2+)</name>
        <dbReference type="ChEBI" id="CHEBI:29105"/>
    </cofactor>
</comment>
<dbReference type="PRINTS" id="PR00138">
    <property type="entry name" value="MATRIXIN"/>
</dbReference>
<dbReference type="GO" id="GO:0030198">
    <property type="term" value="P:extracellular matrix organization"/>
    <property type="evidence" value="ECO:0007669"/>
    <property type="project" value="TreeGrafter"/>
</dbReference>
<accession>A0A928VJZ2</accession>
<keyword evidence="5" id="KW-0732">Signal</keyword>
<keyword evidence="11" id="KW-1185">Reference proteome</keyword>
<evidence type="ECO:0000256" key="6">
    <source>
        <dbReference type="ARBA" id="ARBA00022801"/>
    </source>
</evidence>
<reference evidence="10" key="1">
    <citation type="submission" date="2020-10" db="EMBL/GenBank/DDBJ databases">
        <authorList>
            <person name="Castelo-Branco R."/>
            <person name="Eusebio N."/>
            <person name="Adriana R."/>
            <person name="Vieira A."/>
            <person name="Brugerolle De Fraissinette N."/>
            <person name="Rezende De Castro R."/>
            <person name="Schneider M.P."/>
            <person name="Vasconcelos V."/>
            <person name="Leao P.N."/>
        </authorList>
    </citation>
    <scope>NUCLEOTIDE SEQUENCE</scope>
    <source>
        <strain evidence="10">LEGE 11480</strain>
    </source>
</reference>
<dbReference type="Gene3D" id="3.40.390.10">
    <property type="entry name" value="Collagenase (Catalytic Domain)"/>
    <property type="match status" value="1"/>
</dbReference>
<name>A0A928VJZ2_9CYAN</name>
<evidence type="ECO:0000256" key="7">
    <source>
        <dbReference type="ARBA" id="ARBA00022833"/>
    </source>
</evidence>
<evidence type="ECO:0000256" key="3">
    <source>
        <dbReference type="ARBA" id="ARBA00022670"/>
    </source>
</evidence>
<evidence type="ECO:0000256" key="4">
    <source>
        <dbReference type="ARBA" id="ARBA00022723"/>
    </source>
</evidence>
<dbReference type="PANTHER" id="PTHR10201">
    <property type="entry name" value="MATRIX METALLOPROTEINASE"/>
    <property type="match status" value="1"/>
</dbReference>
<dbReference type="InterPro" id="IPR006026">
    <property type="entry name" value="Peptidase_Metallo"/>
</dbReference>
<dbReference type="Proteomes" id="UP000625316">
    <property type="component" value="Unassembled WGS sequence"/>
</dbReference>
<dbReference type="SMART" id="SM00235">
    <property type="entry name" value="ZnMc"/>
    <property type="match status" value="1"/>
</dbReference>